<dbReference type="RefSeq" id="WP_093011946.1">
    <property type="nucleotide sequence ID" value="NZ_FOXV01000007.1"/>
</dbReference>
<sequence length="113" mass="11823">MTTELLLAFAISFGAGPLLFLILTRAEPSVALMAALAIGALALMVAGSSLVDRAPFAAVACLWLAWVSAVAFMAHAAMRAMRSAPLRKWARVTGSLATTLPWFGLATAQFLTS</sequence>
<dbReference type="STRING" id="93684.SAMN05421853_10746"/>
<dbReference type="Proteomes" id="UP000243106">
    <property type="component" value="Unassembled WGS sequence"/>
</dbReference>
<evidence type="ECO:0000313" key="2">
    <source>
        <dbReference type="EMBL" id="SFQ49193.1"/>
    </source>
</evidence>
<keyword evidence="1" id="KW-0812">Transmembrane</keyword>
<feature type="transmembrane region" description="Helical" evidence="1">
    <location>
        <begin position="30"/>
        <end position="50"/>
    </location>
</feature>
<keyword evidence="1" id="KW-0472">Membrane</keyword>
<keyword evidence="3" id="KW-1185">Reference proteome</keyword>
<accession>A0A1I5YY31</accession>
<dbReference type="AlphaFoldDB" id="A0A1I5YY31"/>
<feature type="transmembrane region" description="Helical" evidence="1">
    <location>
        <begin position="89"/>
        <end position="111"/>
    </location>
</feature>
<protein>
    <submittedName>
        <fullName evidence="2">Uncharacterized protein</fullName>
    </submittedName>
</protein>
<gene>
    <name evidence="2" type="ORF">SAMN05421853_10746</name>
</gene>
<organism evidence="2 3">
    <name type="scientific">Roseivivax halotolerans</name>
    <dbReference type="NCBI Taxonomy" id="93684"/>
    <lineage>
        <taxon>Bacteria</taxon>
        <taxon>Pseudomonadati</taxon>
        <taxon>Pseudomonadota</taxon>
        <taxon>Alphaproteobacteria</taxon>
        <taxon>Rhodobacterales</taxon>
        <taxon>Roseobacteraceae</taxon>
        <taxon>Roseivivax</taxon>
    </lineage>
</organism>
<feature type="transmembrane region" description="Helical" evidence="1">
    <location>
        <begin position="56"/>
        <end position="77"/>
    </location>
</feature>
<reference evidence="3" key="1">
    <citation type="submission" date="2016-10" db="EMBL/GenBank/DDBJ databases">
        <authorList>
            <person name="Varghese N."/>
            <person name="Submissions S."/>
        </authorList>
    </citation>
    <scope>NUCLEOTIDE SEQUENCE [LARGE SCALE GENOMIC DNA]</scope>
    <source>
        <strain evidence="3">JCM 10271</strain>
    </source>
</reference>
<evidence type="ECO:0000313" key="3">
    <source>
        <dbReference type="Proteomes" id="UP000243106"/>
    </source>
</evidence>
<proteinExistence type="predicted"/>
<name>A0A1I5YY31_9RHOB</name>
<keyword evidence="1" id="KW-1133">Transmembrane helix</keyword>
<feature type="transmembrane region" description="Helical" evidence="1">
    <location>
        <begin position="6"/>
        <end position="23"/>
    </location>
</feature>
<dbReference type="EMBL" id="FOXV01000007">
    <property type="protein sequence ID" value="SFQ49193.1"/>
    <property type="molecule type" value="Genomic_DNA"/>
</dbReference>
<evidence type="ECO:0000256" key="1">
    <source>
        <dbReference type="SAM" id="Phobius"/>
    </source>
</evidence>